<dbReference type="GO" id="GO:0004518">
    <property type="term" value="F:nuclease activity"/>
    <property type="evidence" value="ECO:0007669"/>
    <property type="project" value="InterPro"/>
</dbReference>
<evidence type="ECO:0000313" key="4">
    <source>
        <dbReference type="EMBL" id="AWK75446.1"/>
    </source>
</evidence>
<protein>
    <recommendedName>
        <fullName evidence="3">TNase-like domain-containing protein</fullName>
    </recommendedName>
</protein>
<dbReference type="InterPro" id="IPR002071">
    <property type="entry name" value="Thermonucl_AS"/>
</dbReference>
<evidence type="ECO:0000256" key="1">
    <source>
        <dbReference type="SAM" id="MobiDB-lite"/>
    </source>
</evidence>
<feature type="transmembrane region" description="Helical" evidence="2">
    <location>
        <begin position="20"/>
        <end position="37"/>
    </location>
</feature>
<dbReference type="PROSITE" id="PS01123">
    <property type="entry name" value="TNASE_1"/>
    <property type="match status" value="1"/>
</dbReference>
<dbReference type="InterPro" id="IPR035437">
    <property type="entry name" value="SNase_OB-fold_sf"/>
</dbReference>
<dbReference type="EMBL" id="CP021354">
    <property type="protein sequence ID" value="AWK75446.1"/>
    <property type="molecule type" value="Genomic_DNA"/>
</dbReference>
<feature type="region of interest" description="Disordered" evidence="1">
    <location>
        <begin position="82"/>
        <end position="101"/>
    </location>
</feature>
<feature type="region of interest" description="Disordered" evidence="1">
    <location>
        <begin position="56"/>
        <end position="76"/>
    </location>
</feature>
<evidence type="ECO:0000259" key="3">
    <source>
        <dbReference type="PROSITE" id="PS50830"/>
    </source>
</evidence>
<feature type="region of interest" description="Disordered" evidence="1">
    <location>
        <begin position="247"/>
        <end position="268"/>
    </location>
</feature>
<dbReference type="Gene3D" id="2.40.50.90">
    <property type="match status" value="1"/>
</dbReference>
<proteinExistence type="predicted"/>
<feature type="region of interest" description="Disordered" evidence="1">
    <location>
        <begin position="318"/>
        <end position="340"/>
    </location>
</feature>
<keyword evidence="2" id="KW-0812">Transmembrane</keyword>
<dbReference type="SMART" id="SM00894">
    <property type="entry name" value="Excalibur"/>
    <property type="match status" value="1"/>
</dbReference>
<gene>
    <name evidence="4" type="ORF">CBI38_09915</name>
</gene>
<evidence type="ECO:0000256" key="2">
    <source>
        <dbReference type="SAM" id="Phobius"/>
    </source>
</evidence>
<feature type="compositionally biased region" description="Polar residues" evidence="1">
    <location>
        <begin position="248"/>
        <end position="260"/>
    </location>
</feature>
<dbReference type="InterPro" id="IPR051412">
    <property type="entry name" value="Formin_Homology_Diaphanous_sf"/>
</dbReference>
<keyword evidence="2" id="KW-1133">Transmembrane helix</keyword>
<feature type="domain" description="TNase-like" evidence="3">
    <location>
        <begin position="110"/>
        <end position="245"/>
    </location>
</feature>
<keyword evidence="2" id="KW-0472">Membrane</keyword>
<dbReference type="InterPro" id="IPR008613">
    <property type="entry name" value="Excalibur_Ca-bd_domain"/>
</dbReference>
<dbReference type="PANTHER" id="PTHR45691:SF1">
    <property type="entry name" value="FH2 DOMAIN-CONTAINING PROTEIN 1-RELATED"/>
    <property type="match status" value="1"/>
</dbReference>
<dbReference type="KEGG" id="roz:CBI38_09915"/>
<dbReference type="Proteomes" id="UP000245711">
    <property type="component" value="Chromosome"/>
</dbReference>
<dbReference type="Pfam" id="PF00565">
    <property type="entry name" value="SNase"/>
    <property type="match status" value="1"/>
</dbReference>
<dbReference type="Pfam" id="PF05901">
    <property type="entry name" value="Excalibur"/>
    <property type="match status" value="1"/>
</dbReference>
<dbReference type="SUPFAM" id="SSF50199">
    <property type="entry name" value="Staphylococcal nuclease"/>
    <property type="match status" value="1"/>
</dbReference>
<feature type="compositionally biased region" description="Basic and acidic residues" evidence="1">
    <location>
        <begin position="328"/>
        <end position="340"/>
    </location>
</feature>
<dbReference type="GO" id="GO:0005884">
    <property type="term" value="C:actin filament"/>
    <property type="evidence" value="ECO:0007669"/>
    <property type="project" value="TreeGrafter"/>
</dbReference>
<accession>A0A2S2C3G7</accession>
<reference evidence="4 5" key="1">
    <citation type="submission" date="2017-05" db="EMBL/GenBank/DDBJ databases">
        <title>Isolation of Rhodococcus sp. S2-17 biodegrading of BP-3.</title>
        <authorList>
            <person name="Lee Y."/>
            <person name="Kim K.H."/>
            <person name="Chun B.H."/>
            <person name="Jung H.S."/>
            <person name="Jeon C.O."/>
        </authorList>
    </citation>
    <scope>NUCLEOTIDE SEQUENCE [LARGE SCALE GENOMIC DNA]</scope>
    <source>
        <strain evidence="4 5">S2-17</strain>
    </source>
</reference>
<organism evidence="4 5">
    <name type="scientific">Rhodococcus oxybenzonivorans</name>
    <dbReference type="NCBI Taxonomy" id="1990687"/>
    <lineage>
        <taxon>Bacteria</taxon>
        <taxon>Bacillati</taxon>
        <taxon>Actinomycetota</taxon>
        <taxon>Actinomycetes</taxon>
        <taxon>Mycobacteriales</taxon>
        <taxon>Nocardiaceae</taxon>
        <taxon>Rhodococcus</taxon>
    </lineage>
</organism>
<keyword evidence="5" id="KW-1185">Reference proteome</keyword>
<dbReference type="AlphaFoldDB" id="A0A2S2C3G7"/>
<name>A0A2S2C3G7_9NOCA</name>
<dbReference type="InterPro" id="IPR016071">
    <property type="entry name" value="Staphylococal_nuclease_OB-fold"/>
</dbReference>
<dbReference type="GO" id="GO:0030041">
    <property type="term" value="P:actin filament polymerization"/>
    <property type="evidence" value="ECO:0007669"/>
    <property type="project" value="TreeGrafter"/>
</dbReference>
<dbReference type="PANTHER" id="PTHR45691">
    <property type="entry name" value="PROTEIN DIAPHANOUS"/>
    <property type="match status" value="1"/>
</dbReference>
<dbReference type="GO" id="GO:0003676">
    <property type="term" value="F:nucleic acid binding"/>
    <property type="evidence" value="ECO:0007669"/>
    <property type="project" value="InterPro"/>
</dbReference>
<sequence length="340" mass="34841">MTGHYIPPAPITEPPKRGKLVAVGVGVALLLIAYIGGSLSETPVDIAAEGAPDTTTAARPTETLQPPDVSSVPAPPIATDTAAARKAEPVPGPAVGPSTKPDKHIARATVTATATVTQIIDGDTIEVRDDANGALTIRVLGIDSPETTKPGYTVACWGPESSSWAREQLEGERVALVPDLTQDTTDAYGRMLAYVVKSDGWDYSVESARAGMAKSYLYDSPVTRHPQIIAAEQNAIAAGRGLWGPPCNGNTESVPQTTQSAPPAAPAPVPAPYVPPAPMPAPYVPPPPPPAPPAPPPPAPAVVYPNCAAAKAAGAAPLYAGSPGYSLDLDRDRDGVACET</sequence>
<dbReference type="OrthoDB" id="5241375at2"/>
<evidence type="ECO:0000313" key="5">
    <source>
        <dbReference type="Proteomes" id="UP000245711"/>
    </source>
</evidence>
<dbReference type="PROSITE" id="PS50830">
    <property type="entry name" value="TNASE_3"/>
    <property type="match status" value="1"/>
</dbReference>
<dbReference type="SMART" id="SM00318">
    <property type="entry name" value="SNc"/>
    <property type="match status" value="1"/>
</dbReference>